<dbReference type="GO" id="GO:0005576">
    <property type="term" value="C:extracellular region"/>
    <property type="evidence" value="ECO:0007669"/>
    <property type="project" value="UniProtKB-SubCell"/>
</dbReference>
<keyword evidence="9" id="KW-0456">Lyase</keyword>
<keyword evidence="10" id="KW-1185">Reference proteome</keyword>
<dbReference type="GO" id="GO:0016829">
    <property type="term" value="F:lyase activity"/>
    <property type="evidence" value="ECO:0007669"/>
    <property type="project" value="UniProtKB-KW"/>
</dbReference>
<dbReference type="InterPro" id="IPR011050">
    <property type="entry name" value="Pectin_lyase_fold/virulence"/>
</dbReference>
<reference evidence="9 10" key="1">
    <citation type="journal article" date="2018" name="Nat. Ecol. Evol.">
        <title>Pezizomycetes genomes reveal the molecular basis of ectomycorrhizal truffle lifestyle.</title>
        <authorList>
            <person name="Murat C."/>
            <person name="Payen T."/>
            <person name="Noel B."/>
            <person name="Kuo A."/>
            <person name="Morin E."/>
            <person name="Chen J."/>
            <person name="Kohler A."/>
            <person name="Krizsan K."/>
            <person name="Balestrini R."/>
            <person name="Da Silva C."/>
            <person name="Montanini B."/>
            <person name="Hainaut M."/>
            <person name="Levati E."/>
            <person name="Barry K.W."/>
            <person name="Belfiori B."/>
            <person name="Cichocki N."/>
            <person name="Clum A."/>
            <person name="Dockter R.B."/>
            <person name="Fauchery L."/>
            <person name="Guy J."/>
            <person name="Iotti M."/>
            <person name="Le Tacon F."/>
            <person name="Lindquist E.A."/>
            <person name="Lipzen A."/>
            <person name="Malagnac F."/>
            <person name="Mello A."/>
            <person name="Molinier V."/>
            <person name="Miyauchi S."/>
            <person name="Poulain J."/>
            <person name="Riccioni C."/>
            <person name="Rubini A."/>
            <person name="Sitrit Y."/>
            <person name="Splivallo R."/>
            <person name="Traeger S."/>
            <person name="Wang M."/>
            <person name="Zifcakova L."/>
            <person name="Wipf D."/>
            <person name="Zambonelli A."/>
            <person name="Paolocci F."/>
            <person name="Nowrousian M."/>
            <person name="Ottonello S."/>
            <person name="Baldrian P."/>
            <person name="Spatafora J.W."/>
            <person name="Henrissat B."/>
            <person name="Nagy L.G."/>
            <person name="Aury J.M."/>
            <person name="Wincker P."/>
            <person name="Grigoriev I.V."/>
            <person name="Bonfante P."/>
            <person name="Martin F.M."/>
        </authorList>
    </citation>
    <scope>NUCLEOTIDE SEQUENCE [LARGE SCALE GENOMIC DNA]</scope>
    <source>
        <strain evidence="9 10">RN42</strain>
    </source>
</reference>
<organism evidence="9 10">
    <name type="scientific">Ascobolus immersus RN42</name>
    <dbReference type="NCBI Taxonomy" id="1160509"/>
    <lineage>
        <taxon>Eukaryota</taxon>
        <taxon>Fungi</taxon>
        <taxon>Dikarya</taxon>
        <taxon>Ascomycota</taxon>
        <taxon>Pezizomycotina</taxon>
        <taxon>Pezizomycetes</taxon>
        <taxon>Pezizales</taxon>
        <taxon>Ascobolaceae</taxon>
        <taxon>Ascobolus</taxon>
    </lineage>
</organism>
<comment type="subcellular location">
    <subcellularLocation>
        <location evidence="1">Secreted</location>
    </subcellularLocation>
</comment>
<sequence length="685" mass="76672">MSDVFVFLGACAATAFGYLARHYGMAKLLWAWGFFMQGWKQAKPGYFTSFLSRFTTGTATGQEKQQHESENWWSGINEKARLLEEGRSEDHVVTEDGARDALVEPNAEDAHGASEGDGLKKLFKRGLELFEDASEDEPETAMDNSGYRNTNLHRRATEINPNWNLSKNYPDEINPSVKASINGTTLPIMAYYGEYSFTHVFVRGDDNLKVRVRPAKGDFNNWRVSPAPRLGVQDIKTSDGAVEFVLTSQQWKTHGYWIVKMEGYRALIILIDEEEDDEFSGDGIFYPSNYNVIKDGSAFATVGIQKALDDASAWGKKNGRHGKVVISYGKYLVGNLNIDSYTHIHFQPGAVFTFSGFRKDYRDDWLKSSANRYITWWLSTVQGSKNIKITGRGGLLDGNGKTSMDRGFDNGIGCAAMVPINTENFEWDGPIIKETGLWAFVPARSKNLTIKNLKVLNRLDMGEVDCIDVCESQNVTINRAIGIGLDDPFSTKTWENDKDVSRNWKGEPQQNKGITFRNCVAWTHCFGFKVGQGVMQDQSDILFEDCSVFNASVGIGVHHRWGKKTAMNIRFNNISIERITSTNMKMRTWFSVFVDAGDANSGGPIKNVTFENIKVLDIGTTKAKIEGTKGSIDGVSFRNVKILGKIAKSYDDLNIDRTLIDPNLVRGIVVLSTGTGRRKRREYAL</sequence>
<evidence type="ECO:0000256" key="7">
    <source>
        <dbReference type="ARBA" id="ARBA00023316"/>
    </source>
</evidence>
<dbReference type="InterPro" id="IPR000743">
    <property type="entry name" value="Glyco_hydro_28"/>
</dbReference>
<evidence type="ECO:0000256" key="2">
    <source>
        <dbReference type="ARBA" id="ARBA00008834"/>
    </source>
</evidence>
<evidence type="ECO:0000256" key="1">
    <source>
        <dbReference type="ARBA" id="ARBA00004613"/>
    </source>
</evidence>
<evidence type="ECO:0000256" key="6">
    <source>
        <dbReference type="ARBA" id="ARBA00023295"/>
    </source>
</evidence>
<keyword evidence="3" id="KW-0964">Secreted</keyword>
<evidence type="ECO:0000256" key="8">
    <source>
        <dbReference type="RuleBase" id="RU361169"/>
    </source>
</evidence>
<dbReference type="AlphaFoldDB" id="A0A3N4IGF4"/>
<evidence type="ECO:0000313" key="9">
    <source>
        <dbReference type="EMBL" id="RPA84696.1"/>
    </source>
</evidence>
<dbReference type="GO" id="GO:0071555">
    <property type="term" value="P:cell wall organization"/>
    <property type="evidence" value="ECO:0007669"/>
    <property type="project" value="UniProtKB-KW"/>
</dbReference>
<dbReference type="OrthoDB" id="187139at2759"/>
<keyword evidence="5 8" id="KW-0378">Hydrolase</keyword>
<dbReference type="SUPFAM" id="SSF51126">
    <property type="entry name" value="Pectin lyase-like"/>
    <property type="match status" value="1"/>
</dbReference>
<protein>
    <submittedName>
        <fullName evidence="9">Pectin lyase-like protein</fullName>
    </submittedName>
</protein>
<keyword evidence="4" id="KW-0732">Signal</keyword>
<dbReference type="InterPro" id="IPR012334">
    <property type="entry name" value="Pectin_lyas_fold"/>
</dbReference>
<evidence type="ECO:0000256" key="5">
    <source>
        <dbReference type="ARBA" id="ARBA00022801"/>
    </source>
</evidence>
<name>A0A3N4IGF4_ASCIM</name>
<dbReference type="GO" id="GO:0004650">
    <property type="term" value="F:polygalacturonase activity"/>
    <property type="evidence" value="ECO:0007669"/>
    <property type="project" value="InterPro"/>
</dbReference>
<dbReference type="GO" id="GO:0005975">
    <property type="term" value="P:carbohydrate metabolic process"/>
    <property type="evidence" value="ECO:0007669"/>
    <property type="project" value="InterPro"/>
</dbReference>
<dbReference type="STRING" id="1160509.A0A3N4IGF4"/>
<proteinExistence type="inferred from homology"/>
<evidence type="ECO:0000256" key="3">
    <source>
        <dbReference type="ARBA" id="ARBA00022525"/>
    </source>
</evidence>
<keyword evidence="7" id="KW-0961">Cell wall biogenesis/degradation</keyword>
<dbReference type="PANTHER" id="PTHR31339">
    <property type="entry name" value="PECTIN LYASE-RELATED"/>
    <property type="match status" value="1"/>
</dbReference>
<gene>
    <name evidence="9" type="ORF">BJ508DRAFT_359423</name>
</gene>
<dbReference type="InterPro" id="IPR051801">
    <property type="entry name" value="GH28_Enzymes"/>
</dbReference>
<evidence type="ECO:0000313" key="10">
    <source>
        <dbReference type="Proteomes" id="UP000275078"/>
    </source>
</evidence>
<dbReference type="Pfam" id="PF00295">
    <property type="entry name" value="Glyco_hydro_28"/>
    <property type="match status" value="1"/>
</dbReference>
<dbReference type="Gene3D" id="2.160.20.10">
    <property type="entry name" value="Single-stranded right-handed beta-helix, Pectin lyase-like"/>
    <property type="match status" value="1"/>
</dbReference>
<accession>A0A3N4IGF4</accession>
<dbReference type="PANTHER" id="PTHR31339:SF9">
    <property type="entry name" value="PLASMIN AND FIBRONECTIN-BINDING PROTEIN A"/>
    <property type="match status" value="1"/>
</dbReference>
<dbReference type="EMBL" id="ML119657">
    <property type="protein sequence ID" value="RPA84696.1"/>
    <property type="molecule type" value="Genomic_DNA"/>
</dbReference>
<keyword evidence="6 8" id="KW-0326">Glycosidase</keyword>
<evidence type="ECO:0000256" key="4">
    <source>
        <dbReference type="ARBA" id="ARBA00022729"/>
    </source>
</evidence>
<dbReference type="Proteomes" id="UP000275078">
    <property type="component" value="Unassembled WGS sequence"/>
</dbReference>
<comment type="similarity">
    <text evidence="2 8">Belongs to the glycosyl hydrolase 28 family.</text>
</comment>